<dbReference type="SUPFAM" id="SSF46785">
    <property type="entry name" value="Winged helix' DNA-binding domain"/>
    <property type="match status" value="1"/>
</dbReference>
<dbReference type="InterPro" id="IPR036388">
    <property type="entry name" value="WH-like_DNA-bd_sf"/>
</dbReference>
<evidence type="ECO:0000259" key="1">
    <source>
        <dbReference type="Pfam" id="PF03551"/>
    </source>
</evidence>
<sequence length="114" mass="12620">MTTWFDRTGFQRDLLHAIVALEADDELPYGLALKEWLGERYSDPVNHSRLYQNLDRLEAAGLIETEAVDDRTNAYRLTDAGRDAFEAHVESVAAISGREADAAPQARADGGDGR</sequence>
<accession>A0A847UEP4</accession>
<organism evidence="2 3">
    <name type="scientific">Halomicrobium mukohataei</name>
    <dbReference type="NCBI Taxonomy" id="57705"/>
    <lineage>
        <taxon>Archaea</taxon>
        <taxon>Methanobacteriati</taxon>
        <taxon>Methanobacteriota</taxon>
        <taxon>Stenosarchaea group</taxon>
        <taxon>Halobacteria</taxon>
        <taxon>Halobacteriales</taxon>
        <taxon>Haloarculaceae</taxon>
        <taxon>Halomicrobium</taxon>
    </lineage>
</organism>
<dbReference type="Gene3D" id="1.10.10.10">
    <property type="entry name" value="Winged helix-like DNA-binding domain superfamily/Winged helix DNA-binding domain"/>
    <property type="match status" value="1"/>
</dbReference>
<comment type="caution">
    <text evidence="2">The sequence shown here is derived from an EMBL/GenBank/DDBJ whole genome shotgun (WGS) entry which is preliminary data.</text>
</comment>
<protein>
    <submittedName>
        <fullName evidence="2">DNA-binding protein</fullName>
    </submittedName>
</protein>
<dbReference type="RefSeq" id="WP_170094378.1">
    <property type="nucleotide sequence ID" value="NZ_WOYG01000001.1"/>
</dbReference>
<name>A0A847UEP4_9EURY</name>
<proteinExistence type="predicted"/>
<dbReference type="InterPro" id="IPR036390">
    <property type="entry name" value="WH_DNA-bd_sf"/>
</dbReference>
<dbReference type="Pfam" id="PF03551">
    <property type="entry name" value="PadR"/>
    <property type="match status" value="1"/>
</dbReference>
<feature type="domain" description="Transcription regulator PadR N-terminal" evidence="1">
    <location>
        <begin position="28"/>
        <end position="86"/>
    </location>
</feature>
<dbReference type="AlphaFoldDB" id="A0A847UEP4"/>
<reference evidence="2" key="1">
    <citation type="submission" date="2019-12" db="EMBL/GenBank/DDBJ databases">
        <title>Whole-genome sequence of Halomicrobium mukohataei pws1.</title>
        <authorList>
            <person name="Verma D.K."/>
            <person name="Gopal K."/>
            <person name="Prasad E.S."/>
        </authorList>
    </citation>
    <scope>NUCLEOTIDE SEQUENCE</scope>
    <source>
        <strain evidence="2">Pws1</strain>
    </source>
</reference>
<dbReference type="GO" id="GO:0003677">
    <property type="term" value="F:DNA binding"/>
    <property type="evidence" value="ECO:0007669"/>
    <property type="project" value="UniProtKB-KW"/>
</dbReference>
<evidence type="ECO:0000313" key="3">
    <source>
        <dbReference type="Proteomes" id="UP000608662"/>
    </source>
</evidence>
<evidence type="ECO:0000313" key="2">
    <source>
        <dbReference type="EMBL" id="NLV10707.1"/>
    </source>
</evidence>
<dbReference type="EMBL" id="WOYG01000001">
    <property type="protein sequence ID" value="NLV10707.1"/>
    <property type="molecule type" value="Genomic_DNA"/>
</dbReference>
<dbReference type="InterPro" id="IPR005149">
    <property type="entry name" value="Tscrpt_reg_PadR_N"/>
</dbReference>
<keyword evidence="2" id="KW-0238">DNA-binding</keyword>
<dbReference type="Proteomes" id="UP000608662">
    <property type="component" value="Unassembled WGS sequence"/>
</dbReference>
<gene>
    <name evidence="2" type="ORF">GOC74_12310</name>
</gene>
<dbReference type="OrthoDB" id="190025at2157"/>